<dbReference type="InterPro" id="IPR035979">
    <property type="entry name" value="RBD_domain_sf"/>
</dbReference>
<dbReference type="PANTHER" id="PTHR22948">
    <property type="entry name" value="TUDOR DOMAIN CONTAINING PROTEIN"/>
    <property type="match status" value="1"/>
</dbReference>
<evidence type="ECO:0000313" key="11">
    <source>
        <dbReference type="EMBL" id="KAG8199539.1"/>
    </source>
</evidence>
<dbReference type="InterPro" id="IPR050621">
    <property type="entry name" value="Tudor_domain_containing"/>
</dbReference>
<evidence type="ECO:0000259" key="9">
    <source>
        <dbReference type="PROSITE" id="PS50304"/>
    </source>
</evidence>
<dbReference type="Proteomes" id="UP000827092">
    <property type="component" value="Unassembled WGS sequence"/>
</dbReference>
<feature type="domain" description="MYND-type" evidence="10">
    <location>
        <begin position="183"/>
        <end position="218"/>
    </location>
</feature>
<evidence type="ECO:0000256" key="3">
    <source>
        <dbReference type="ARBA" id="ARBA00022833"/>
    </source>
</evidence>
<dbReference type="SMART" id="SM00360">
    <property type="entry name" value="RRM"/>
    <property type="match status" value="1"/>
</dbReference>
<feature type="region of interest" description="Disordered" evidence="7">
    <location>
        <begin position="237"/>
        <end position="266"/>
    </location>
</feature>
<dbReference type="SUPFAM" id="SSF54928">
    <property type="entry name" value="RNA-binding domain, RBD"/>
    <property type="match status" value="1"/>
</dbReference>
<feature type="domain" description="Tudor" evidence="9">
    <location>
        <begin position="1962"/>
        <end position="2036"/>
    </location>
</feature>
<feature type="domain" description="Tudor" evidence="9">
    <location>
        <begin position="1126"/>
        <end position="1182"/>
    </location>
</feature>
<gene>
    <name evidence="11" type="ORF">JTE90_009380</name>
</gene>
<comment type="caution">
    <text evidence="11">The sequence shown here is derived from an EMBL/GenBank/DDBJ whole genome shotgun (WGS) entry which is preliminary data.</text>
</comment>
<evidence type="ECO:0000256" key="1">
    <source>
        <dbReference type="ARBA" id="ARBA00022723"/>
    </source>
</evidence>
<evidence type="ECO:0008006" key="13">
    <source>
        <dbReference type="Google" id="ProtNLM"/>
    </source>
</evidence>
<dbReference type="InterPro" id="IPR000504">
    <property type="entry name" value="RRM_dom"/>
</dbReference>
<feature type="region of interest" description="Disordered" evidence="7">
    <location>
        <begin position="681"/>
        <end position="725"/>
    </location>
</feature>
<evidence type="ECO:0000259" key="10">
    <source>
        <dbReference type="PROSITE" id="PS50865"/>
    </source>
</evidence>
<feature type="domain" description="Tudor" evidence="9">
    <location>
        <begin position="1289"/>
        <end position="1349"/>
    </location>
</feature>
<accession>A0AAV6VUZ0</accession>
<feature type="domain" description="Tudor" evidence="9">
    <location>
        <begin position="1774"/>
        <end position="1833"/>
    </location>
</feature>
<dbReference type="CDD" id="cd20379">
    <property type="entry name" value="Tudor_dTUD-like"/>
    <property type="match status" value="3"/>
</dbReference>
<dbReference type="FunFam" id="2.30.30.140:FF:000018">
    <property type="entry name" value="Serine/threonine-protein kinase 31"/>
    <property type="match status" value="4"/>
</dbReference>
<dbReference type="PROSITE" id="PS50304">
    <property type="entry name" value="TUDOR"/>
    <property type="match status" value="8"/>
</dbReference>
<keyword evidence="1" id="KW-0479">Metal-binding</keyword>
<dbReference type="Gene3D" id="2.40.50.90">
    <property type="match status" value="1"/>
</dbReference>
<evidence type="ECO:0000256" key="5">
    <source>
        <dbReference type="PROSITE-ProRule" id="PRU00134"/>
    </source>
</evidence>
<dbReference type="Gene3D" id="2.30.30.140">
    <property type="match status" value="10"/>
</dbReference>
<dbReference type="InterPro" id="IPR035437">
    <property type="entry name" value="SNase_OB-fold_sf"/>
</dbReference>
<dbReference type="InterPro" id="IPR002893">
    <property type="entry name" value="Znf_MYND"/>
</dbReference>
<dbReference type="InterPro" id="IPR012677">
    <property type="entry name" value="Nucleotide-bd_a/b_plait_sf"/>
</dbReference>
<dbReference type="PANTHER" id="PTHR22948:SF72">
    <property type="entry name" value="TUDOR DOMAIN-CONTAINING PROTEIN"/>
    <property type="match status" value="1"/>
</dbReference>
<dbReference type="GO" id="GO:0008270">
    <property type="term" value="F:zinc ion binding"/>
    <property type="evidence" value="ECO:0007669"/>
    <property type="project" value="UniProtKB-KW"/>
</dbReference>
<feature type="domain" description="RRM" evidence="8">
    <location>
        <begin position="36"/>
        <end position="111"/>
    </location>
</feature>
<evidence type="ECO:0000256" key="7">
    <source>
        <dbReference type="SAM" id="MobiDB-lite"/>
    </source>
</evidence>
<keyword evidence="4 6" id="KW-0694">RNA-binding</keyword>
<feature type="domain" description="Tudor" evidence="9">
    <location>
        <begin position="787"/>
        <end position="845"/>
    </location>
</feature>
<dbReference type="Pfam" id="PF00076">
    <property type="entry name" value="RRM_1"/>
    <property type="match status" value="1"/>
</dbReference>
<organism evidence="11 12">
    <name type="scientific">Oedothorax gibbosus</name>
    <dbReference type="NCBI Taxonomy" id="931172"/>
    <lineage>
        <taxon>Eukaryota</taxon>
        <taxon>Metazoa</taxon>
        <taxon>Ecdysozoa</taxon>
        <taxon>Arthropoda</taxon>
        <taxon>Chelicerata</taxon>
        <taxon>Arachnida</taxon>
        <taxon>Araneae</taxon>
        <taxon>Araneomorphae</taxon>
        <taxon>Entelegynae</taxon>
        <taxon>Araneoidea</taxon>
        <taxon>Linyphiidae</taxon>
        <taxon>Erigoninae</taxon>
        <taxon>Oedothorax</taxon>
    </lineage>
</organism>
<reference evidence="11 12" key="1">
    <citation type="journal article" date="2022" name="Nat. Ecol. Evol.">
        <title>A masculinizing supergene underlies an exaggerated male reproductive morph in a spider.</title>
        <authorList>
            <person name="Hendrickx F."/>
            <person name="De Corte Z."/>
            <person name="Sonet G."/>
            <person name="Van Belleghem S.M."/>
            <person name="Kostlbacher S."/>
            <person name="Vangestel C."/>
        </authorList>
    </citation>
    <scope>NUCLEOTIDE SEQUENCE [LARGE SCALE GENOMIC DNA]</scope>
    <source>
        <strain evidence="11">W744_W776</strain>
    </source>
</reference>
<dbReference type="CDD" id="cd00590">
    <property type="entry name" value="RRM_SF"/>
    <property type="match status" value="1"/>
</dbReference>
<dbReference type="Gene3D" id="6.10.140.2220">
    <property type="match status" value="1"/>
</dbReference>
<dbReference type="SMART" id="SM00333">
    <property type="entry name" value="TUDOR"/>
    <property type="match status" value="10"/>
</dbReference>
<feature type="domain" description="Tudor" evidence="9">
    <location>
        <begin position="1453"/>
        <end position="1510"/>
    </location>
</feature>
<protein>
    <recommendedName>
        <fullName evidence="13">Tudor domain-containing protein 1</fullName>
    </recommendedName>
</protein>
<proteinExistence type="predicted"/>
<evidence type="ECO:0000313" key="12">
    <source>
        <dbReference type="Proteomes" id="UP000827092"/>
    </source>
</evidence>
<dbReference type="Gene3D" id="3.30.70.330">
    <property type="match status" value="1"/>
</dbReference>
<dbReference type="EMBL" id="JAFNEN010000026">
    <property type="protein sequence ID" value="KAG8199539.1"/>
    <property type="molecule type" value="Genomic_DNA"/>
</dbReference>
<dbReference type="InterPro" id="IPR002999">
    <property type="entry name" value="Tudor"/>
</dbReference>
<dbReference type="Pfam" id="PF00567">
    <property type="entry name" value="TUDOR"/>
    <property type="match status" value="10"/>
</dbReference>
<name>A0AAV6VUZ0_9ARAC</name>
<evidence type="ECO:0000256" key="4">
    <source>
        <dbReference type="ARBA" id="ARBA00022884"/>
    </source>
</evidence>
<feature type="domain" description="Tudor" evidence="9">
    <location>
        <begin position="358"/>
        <end position="414"/>
    </location>
</feature>
<dbReference type="SUPFAM" id="SSF63748">
    <property type="entry name" value="Tudor/PWWP/MBT"/>
    <property type="match status" value="10"/>
</dbReference>
<keyword evidence="12" id="KW-1185">Reference proteome</keyword>
<feature type="compositionally biased region" description="Polar residues" evidence="7">
    <location>
        <begin position="707"/>
        <end position="725"/>
    </location>
</feature>
<evidence type="ECO:0000256" key="6">
    <source>
        <dbReference type="PROSITE-ProRule" id="PRU00176"/>
    </source>
</evidence>
<dbReference type="GO" id="GO:0003723">
    <property type="term" value="F:RNA binding"/>
    <property type="evidence" value="ECO:0007669"/>
    <property type="project" value="UniProtKB-UniRule"/>
</dbReference>
<feature type="domain" description="Tudor" evidence="9">
    <location>
        <begin position="963"/>
        <end position="1022"/>
    </location>
</feature>
<feature type="compositionally biased region" description="Polar residues" evidence="7">
    <location>
        <begin position="681"/>
        <end position="696"/>
    </location>
</feature>
<evidence type="ECO:0000259" key="8">
    <source>
        <dbReference type="PROSITE" id="PS50102"/>
    </source>
</evidence>
<dbReference type="PROSITE" id="PS50102">
    <property type="entry name" value="RRM"/>
    <property type="match status" value="1"/>
</dbReference>
<dbReference type="SUPFAM" id="SSF144232">
    <property type="entry name" value="HIT/MYND zinc finger-like"/>
    <property type="match status" value="1"/>
</dbReference>
<keyword evidence="2 5" id="KW-0863">Zinc-finger</keyword>
<dbReference type="PROSITE" id="PS50865">
    <property type="entry name" value="ZF_MYND_2"/>
    <property type="match status" value="1"/>
</dbReference>
<evidence type="ECO:0000256" key="2">
    <source>
        <dbReference type="ARBA" id="ARBA00022771"/>
    </source>
</evidence>
<dbReference type="GO" id="GO:0005737">
    <property type="term" value="C:cytoplasm"/>
    <property type="evidence" value="ECO:0007669"/>
    <property type="project" value="UniProtKB-ARBA"/>
</dbReference>
<keyword evidence="3" id="KW-0862">Zinc</keyword>
<sequence length="2113" mass="238565">MSSSELDNWNPMAEDFNSRQFNAYNTEISCEEYDLCALYVQNVPSDLTENVFQNIFKEYGRIVRFRILPKRPDKIFTIALVTFETEAEAEAAKSQLHNCPPLNLQIRFANRSRSNATLKDVNMNLARNTQSANQTSRTLGRGRSQHAETETLSALKVTVDGNKRIAFNSEEIPKLIPNPNLHCLVCKKIGELSCGVCEKPYCSLTCQAENWRNHKSICKPVEKKEIGDVQQNYKSDGYISAGSNSDSERRIDLSTDPNRNKVPNPLPIGRGSLLPTYLNNSSNRAIPSANAEFSRKHLTNIKYNEIEDAALPLNRDEKVYVCHFQNPSKLWLHLKSAKLVLSEMETKLKEAVDKSSVPFIVNDVCCTLQDGVFCRVQVKEVKPNTVTVYFVDYGSTSTLNKNLIYHLPPMFRTYRSQAVCCKLINNDGRETTDWNGQDFSWVQEYTKGKEFKMKAYRCYNNVYDVSLLNDQGLSLMHVITHECTLVEDPKSNSVPSVCSKLKEGMEFTVKAMDFDKEQFWGILHDAGLDKCLSDIDELLKSTAKDAEVVNMSCEEGDVVIGFSTEFQMHYRCVVLKRLRNSFLVRYIDYGNSEEITELRKASPPVLLKQSYVVCCTKPKSMSFETFQKTFSSVITLSVKSVKETVSELSFEHSSQTYTLQCFPWYHGVSPLHAKSTAHQEIHQNQSDSMPLNNNKSHQNKFGELKTLGNSSVPNKTHGYNSNSSVKVMKDSVPDKKLVVSKKYKVNISTVRLLEIYVQLIDDEQGYNSLSQQINQYCTSDTCPKYRPVKDEMICCIFHEDSKWYRAQVLEKLAEDKFKVFFVDFGNIEIVSEAKIKPLPQKLATEKLAVCVSLLNVKNEDISKLLSKLLEVTVWIMEVKDISNRINVMFYQDQKSLLEIVYETAKFHKRSLKFQKLPSDKVSEVVICHEDDKRLYFQQLKDLEAIFSIQQQINSGKDQVLSGKPEVHNIYCCRSALDNKWYRACVRSVVTPNIYKVQFIDYGNDEDVSTENFKEISEDLFQFPVYCIPVIVEAGNKPAPLVMEKPYSVQVIDDKPLFPVVKFLSKNTSNTISLSSLDKVTLKNGINKVLFFHSESGIHYCQLIECACSDMSSKLQASELKPLSSTPEVNTVVCAKSGDGYWYRASIAKVNTGGFDVFFIDFGNSEMVPSENVKFLPEEFCKYPIFGIPVRIKNESDIKINFTEVFELKAHGFASDGSQFAEIIVSKGTDVPNISSLENQVLPVDQVAKVYFSYIENDLYYVQLTSSQKIIESLGVELNNAMSFENLSTIPKEGDIICAKSGTDNTWYRGSIKNVSTDQNNCQVYFIDYGNSETVAFADLRMLPSKLCTIPILAVPVKLVNIVELEKLLLAGETVFKIKVINSADNIPTVEIVTEDNYECFKIENQVLSEAITEVVVTHNEGRVYYVQKTSDLESLSELMKNLQSDNSIKPISSPEIGQLVCAKFHDGMFYRGLVKHTSGNDIKVFFVDYGNTDEVTDTFSLPPQYSQPMFSIPIIISNEEILASLSTSIATYKVMYTGKMENSIQIVKVCLPTKPLLLPTLKTSVLEKGSFEVRFHSSDGQFYFVSKATDSEQIEDMNCKLVNISNDNIYHVPSLNEVLIVKSQEKWLRGCVNRTDEITKKCEIYLLDLGSTETIPFAHLSYVPKSIISYPIFINKVLLNSSDSLTEPIQFGKHYTVTVVGKSNEVPIIKVLQPIMFTSIERKSLPLNQTSTVTFCHKENDTLFLQDTKDALMLIEQVQPEARKCAASEVISHNPIVGELLCAQSDCDGDWYRCCVEEVAGSDKYRILFIDYGNCEVVSKGNLRYLPKSLAKYPAFAIAVKIVDQQPVVLEQLYSVVAVSEPVNNLQSVKLILEEKVSKEPADEMPKVNEIVSVTSTEIISPNEESEDIFLYSSAKKVTFPPGEQDIAIYSIEEFALCEMFCTPIVQEDILACNQMSVDLTQYCTGLDCSSYNGETLPEEDQMVLAKFAEDGQWYRAVVIEVSSDTSFQVVYADFGNSAVVDKDSLRKMTKEFMSIPIQAVPCGLTGFKVIGEQTSVVAELKKFISVEKIEPLRAIVTIKRAEGEEDDEEITMEIPIITKHLVEKGLVTVDKL</sequence>